<dbReference type="EMBL" id="OM236516">
    <property type="protein sequence ID" value="UNY48799.1"/>
    <property type="molecule type" value="Genomic_DNA"/>
</dbReference>
<evidence type="ECO:0000313" key="2">
    <source>
        <dbReference type="Proteomes" id="UP000831021"/>
    </source>
</evidence>
<organism evidence="1 2">
    <name type="scientific">Bacillus phage FADO</name>
    <dbReference type="NCBI Taxonomy" id="2917160"/>
    <lineage>
        <taxon>Viruses</taxon>
        <taxon>Duplodnaviria</taxon>
        <taxon>Heunggongvirae</taxon>
        <taxon>Uroviricota</taxon>
        <taxon>Caudoviricetes</taxon>
        <taxon>Heleneionescovirinae</taxon>
        <taxon>Zhangjivirus</taxon>
        <taxon>Zhangjivirus fado</taxon>
    </lineage>
</organism>
<gene>
    <name evidence="1" type="ORF">fado_84</name>
</gene>
<dbReference type="Proteomes" id="UP000831021">
    <property type="component" value="Segment"/>
</dbReference>
<proteinExistence type="predicted"/>
<protein>
    <submittedName>
        <fullName evidence="1">Uncharacterized protein</fullName>
    </submittedName>
</protein>
<keyword evidence="2" id="KW-1185">Reference proteome</keyword>
<accession>A0AAE9GCF1</accession>
<name>A0AAE9GCF1_9CAUD</name>
<reference evidence="1 2" key="1">
    <citation type="submission" date="2022-01" db="EMBL/GenBank/DDBJ databases">
        <authorList>
            <person name="Stokar-Avihail A."/>
        </authorList>
    </citation>
    <scope>NUCLEOTIDE SEQUENCE [LARGE SCALE GENOMIC DNA]</scope>
</reference>
<evidence type="ECO:0000313" key="1">
    <source>
        <dbReference type="EMBL" id="UNY48799.1"/>
    </source>
</evidence>
<sequence length="64" mass="7347">MNEILIRKYVKSILKNGISKEMAKEIVMTAYEVGKGKNMEMYINYAIDLTYGLGFSQKAKKHVD</sequence>